<feature type="region of interest" description="Disordered" evidence="2">
    <location>
        <begin position="1"/>
        <end position="24"/>
    </location>
</feature>
<dbReference type="PANTHER" id="PTHR30222:SF17">
    <property type="entry name" value="SPERMIDINE_PUTRESCINE-BINDING PERIPLASMIC PROTEIN"/>
    <property type="match status" value="1"/>
</dbReference>
<dbReference type="HOGENOM" id="CLU_053523_0_0_6"/>
<evidence type="ECO:0000313" key="4">
    <source>
        <dbReference type="Proteomes" id="UP000032841"/>
    </source>
</evidence>
<dbReference type="PANTHER" id="PTHR30222">
    <property type="entry name" value="SPERMIDINE/PUTRESCINE-BINDING PERIPLASMIC PROTEIN"/>
    <property type="match status" value="1"/>
</dbReference>
<dbReference type="InterPro" id="IPR006311">
    <property type="entry name" value="TAT_signal"/>
</dbReference>
<dbReference type="PROSITE" id="PS51318">
    <property type="entry name" value="TAT"/>
    <property type="match status" value="1"/>
</dbReference>
<gene>
    <name evidence="3" type="ORF">BN5_1229</name>
</gene>
<dbReference type="Proteomes" id="UP000032841">
    <property type="component" value="Chromosome"/>
</dbReference>
<dbReference type="RefSeq" id="WP_003462342.1">
    <property type="nucleotide sequence ID" value="NZ_HG916826.1"/>
</dbReference>
<dbReference type="Gene3D" id="3.40.190.10">
    <property type="entry name" value="Periplasmic binding protein-like II"/>
    <property type="match status" value="1"/>
</dbReference>
<evidence type="ECO:0000256" key="2">
    <source>
        <dbReference type="SAM" id="MobiDB-lite"/>
    </source>
</evidence>
<reference evidence="3 4" key="1">
    <citation type="submission" date="2013-11" db="EMBL/GenBank/DDBJ databases">
        <title>Complete genome sequence of the cyanide-degrading bacterium Pseudomonas pseudoalcaligenes CECT 5344.</title>
        <authorList>
            <person name="Wibberg D."/>
            <person name="Puehler A."/>
            <person name="Schlueter A."/>
        </authorList>
    </citation>
    <scope>NUCLEOTIDE SEQUENCE [LARGE SCALE GENOMIC DNA]</scope>
    <source>
        <strain evidence="4">CECT 5344</strain>
    </source>
</reference>
<dbReference type="OrthoDB" id="9812255at2"/>
<dbReference type="eggNOG" id="COG0687">
    <property type="taxonomic scope" value="Bacteria"/>
</dbReference>
<dbReference type="Pfam" id="PF13416">
    <property type="entry name" value="SBP_bac_8"/>
    <property type="match status" value="1"/>
</dbReference>
<dbReference type="AlphaFoldDB" id="W6R0A0"/>
<sequence length="444" mass="48531">MSEHDDGTPQQQPETSATPSAGGLTRRSLIKGLGAASAVVAGSGAITGFPMIWAQNIKNVTLRQFGTGVSNLNDIAQKAKEDLGFTLQLTALDSDAVAQRAVTQPRSFDIADIEYWIGKKVFPSGTMQAMDTQRLKNFDKISQLFITGKLTPDSVIAQGTAPHTVGFVESADSTTFASEPTRWMTLVPTIYNADTLGIRPDLVGRPIGNWRDIMDPAFKGKTSILNIPSIGIMDAAMICESMGEIQYGDKGNMTKDEIDKTIAILMQAKKDGQFRAFWKSFDESVNLMASGEVVIQSMWSPAVAAVRSRGIECVYQPLEEGYRAWGGGIGLAKHLSGLELDAAYEYIDWYLSGWVGAYLNRQGYYSAAPETSKAFMSADEWGYWMEGKPAQGDILSPDGKVMEKAGAVRDGGSYEQRMGSVACWNSVMDENRHMIRKWNEFIVS</sequence>
<keyword evidence="1" id="KW-0732">Signal</keyword>
<evidence type="ECO:0000256" key="1">
    <source>
        <dbReference type="ARBA" id="ARBA00022729"/>
    </source>
</evidence>
<proteinExistence type="predicted"/>
<name>W6R0A0_ECTO5</name>
<dbReference type="SUPFAM" id="SSF53850">
    <property type="entry name" value="Periplasmic binding protein-like II"/>
    <property type="match status" value="1"/>
</dbReference>
<evidence type="ECO:0000313" key="3">
    <source>
        <dbReference type="EMBL" id="CDM39831.1"/>
    </source>
</evidence>
<dbReference type="EMBL" id="HG916826">
    <property type="protein sequence ID" value="CDM39831.1"/>
    <property type="molecule type" value="Genomic_DNA"/>
</dbReference>
<protein>
    <submittedName>
        <fullName evidence="3">ABC transporter, binding protein</fullName>
    </submittedName>
</protein>
<accession>W6R0A0</accession>
<dbReference type="KEGG" id="ppse:BN5_1229"/>
<feature type="compositionally biased region" description="Polar residues" evidence="2">
    <location>
        <begin position="8"/>
        <end position="19"/>
    </location>
</feature>
<dbReference type="InterPro" id="IPR006059">
    <property type="entry name" value="SBP"/>
</dbReference>
<organism evidence="3 4">
    <name type="scientific">Ectopseudomonas oleovorans (strain CECT 5344)</name>
    <name type="common">Pseudomonas pseudoalcaligenes</name>
    <dbReference type="NCBI Taxonomy" id="1182590"/>
    <lineage>
        <taxon>Bacteria</taxon>
        <taxon>Pseudomonadati</taxon>
        <taxon>Pseudomonadota</taxon>
        <taxon>Gammaproteobacteria</taxon>
        <taxon>Pseudomonadales</taxon>
        <taxon>Pseudomonadaceae</taxon>
        <taxon>Ectopseudomonas</taxon>
    </lineage>
</organism>